<dbReference type="EMBL" id="JAFMPT010000006">
    <property type="protein sequence ID" value="MCC1484247.1"/>
    <property type="molecule type" value="Genomic_DNA"/>
</dbReference>
<dbReference type="InterPro" id="IPR027417">
    <property type="entry name" value="P-loop_NTPase"/>
</dbReference>
<reference evidence="4" key="1">
    <citation type="submission" date="2021-03" db="EMBL/GenBank/DDBJ databases">
        <title>Genome of Cognatishimia sp. F0-27.</title>
        <authorList>
            <person name="Ping X."/>
        </authorList>
    </citation>
    <scope>NUCLEOTIDE SEQUENCE [LARGE SCALE GENOMIC DNA]</scope>
    <source>
        <strain evidence="4">E313</strain>
    </source>
</reference>
<keyword evidence="4" id="KW-1185">Reference proteome</keyword>
<evidence type="ECO:0000313" key="4">
    <source>
        <dbReference type="Proteomes" id="UP000778797"/>
    </source>
</evidence>
<dbReference type="InterPro" id="IPR045572">
    <property type="entry name" value="RE_endonuc_C"/>
</dbReference>
<dbReference type="NCBIfam" id="NF012027">
    <property type="entry name" value="PRK15483.1"/>
    <property type="match status" value="1"/>
</dbReference>
<protein>
    <submittedName>
        <fullName evidence="3">Type III restriction-modification system endonuclease</fullName>
    </submittedName>
</protein>
<dbReference type="GO" id="GO:0004519">
    <property type="term" value="F:endonuclease activity"/>
    <property type="evidence" value="ECO:0007669"/>
    <property type="project" value="UniProtKB-KW"/>
</dbReference>
<feature type="domain" description="Helicase/UvrB N-terminal" evidence="1">
    <location>
        <begin position="78"/>
        <end position="254"/>
    </location>
</feature>
<dbReference type="Pfam" id="PF04851">
    <property type="entry name" value="ResIII"/>
    <property type="match status" value="1"/>
</dbReference>
<sequence length="987" mass="113686">MELILKNGLPHQAKGVNAISNVFKPNSFLSNKLFYTNPLLELDKDVLLEQIKEVQTSNKIHPEYTGLNTIGNYLNLDIKMETGTGKTYVYTSTIFELHKRYKINKFIVVVPTLPIKAGAKQFLSDPYVKKHFKDVCGYNAEIDLQVLESVKKKKGKQYFPSVVREFVSGSSQNTNKIQVMLTNMALLTNSKILTKNDYDSGVEDFFKPVDAIKATLPFVIIDEPHRFSKQQKAFNFITEQIQPQCIIRYGATFPSKTIGRGKNKKTLKDYQNLVYDLNACDSFNQNLIKGIAKEHFEPLSKREDKVKIMNIESKTSVKFNYIKRDSSNKSFLLSKGDSLSIVSEQFEGITIDAIGNNYFELSNGQTKYQGEEFSTDIYSSSYQEQMLKLAIERHFETERINFDRRFKIKTLALFFIDDIYSYRKKDNSDKEAYLKNTFERLLLEKIDEVLPTLSKTNDKEYIKYLEASKQDISNCHAGYFSQDNSDSDDDIAKEVKEILHDKKSLLSIRTNEGEINPRRFLFSKWTLKEGWDNPNVFTITKLRSSGSENSKLQEVGRGLRLPVDENGNRISNEEFKLNYIIDFTEADFAEKLVKEINDDLPKGFVITEEKLNEVAKKLSIEPDDLFIELLTKKYIDRKYNIVIENTGKFFEEYPDFSIGLNDNKVTDRNKKTDRKIKIRASAYSELKELWEAINQKYVIYYDNLEKEEYLKNQLVAIFEDDVFTDVVLSSKRQIVATTDDNIMGAYESGGVQYTIDKTIPYSDFLKRINRQTNLPIKRINEALISFSENNTDTEIKINEFSVANFVSKFSDWKIQNLEGHFTYKKSSLSLKSTALTYANGSPKKEITQGRIGTKFVEGTPTNKYLYDAYTYDSPLEKDNILADISEVIVYGKIPRSSLAIPTITGQSYSPDFMYVVKKVNGDKTLNIIVETKDVDNQSTLRAIEDAKINCAKEFFNQLTIDGYTVKFEEQIRNKKIKQIIDEVLVNK</sequence>
<reference evidence="4" key="2">
    <citation type="submission" date="2023-07" db="EMBL/GenBank/DDBJ databases">
        <title>Genome of Winogradskyella sp. E313.</title>
        <authorList>
            <person name="Zhou Y."/>
        </authorList>
    </citation>
    <scope>NUCLEOTIDE SEQUENCE [LARGE SCALE GENOMIC DNA]</scope>
    <source>
        <strain evidence="4">E313</strain>
    </source>
</reference>
<evidence type="ECO:0000313" key="3">
    <source>
        <dbReference type="EMBL" id="MCC1484247.1"/>
    </source>
</evidence>
<keyword evidence="3" id="KW-0255">Endonuclease</keyword>
<evidence type="ECO:0000259" key="1">
    <source>
        <dbReference type="Pfam" id="PF04851"/>
    </source>
</evidence>
<proteinExistence type="predicted"/>
<feature type="domain" description="Type III restriction enzyme C-terminal endonuclease" evidence="2">
    <location>
        <begin position="862"/>
        <end position="969"/>
    </location>
</feature>
<dbReference type="Gene3D" id="3.40.50.300">
    <property type="entry name" value="P-loop containing nucleotide triphosphate hydrolases"/>
    <property type="match status" value="2"/>
</dbReference>
<evidence type="ECO:0000259" key="2">
    <source>
        <dbReference type="Pfam" id="PF19778"/>
    </source>
</evidence>
<comment type="caution">
    <text evidence="3">The sequence shown here is derived from an EMBL/GenBank/DDBJ whole genome shotgun (WGS) entry which is preliminary data.</text>
</comment>
<dbReference type="InterPro" id="IPR006935">
    <property type="entry name" value="Helicase/UvrB_N"/>
</dbReference>
<dbReference type="RefSeq" id="WP_227476688.1">
    <property type="nucleotide sequence ID" value="NZ_JAFMPT010000006.1"/>
</dbReference>
<name>A0ABS8EMM0_9FLAO</name>
<gene>
    <name evidence="3" type="ORF">J1C55_06585</name>
</gene>
<keyword evidence="3" id="KW-0378">Hydrolase</keyword>
<dbReference type="SUPFAM" id="SSF52540">
    <property type="entry name" value="P-loop containing nucleoside triphosphate hydrolases"/>
    <property type="match status" value="2"/>
</dbReference>
<keyword evidence="3" id="KW-0540">Nuclease</keyword>
<organism evidence="3 4">
    <name type="scientific">Winogradskyella immobilis</name>
    <dbReference type="NCBI Taxonomy" id="2816852"/>
    <lineage>
        <taxon>Bacteria</taxon>
        <taxon>Pseudomonadati</taxon>
        <taxon>Bacteroidota</taxon>
        <taxon>Flavobacteriia</taxon>
        <taxon>Flavobacteriales</taxon>
        <taxon>Flavobacteriaceae</taxon>
        <taxon>Winogradskyella</taxon>
    </lineage>
</organism>
<accession>A0ABS8EMM0</accession>
<dbReference type="Pfam" id="PF19778">
    <property type="entry name" value="RE_endonuc"/>
    <property type="match status" value="1"/>
</dbReference>
<dbReference type="Proteomes" id="UP000778797">
    <property type="component" value="Unassembled WGS sequence"/>
</dbReference>